<comment type="caution">
    <text evidence="1">The sequence shown here is derived from an EMBL/GenBank/DDBJ whole genome shotgun (WGS) entry which is preliminary data.</text>
</comment>
<name>A0ABQ8GKU9_9PEZI</name>
<dbReference type="Proteomes" id="UP000774617">
    <property type="component" value="Unassembled WGS sequence"/>
</dbReference>
<dbReference type="EMBL" id="JAGTJR010000008">
    <property type="protein sequence ID" value="KAH7056033.1"/>
    <property type="molecule type" value="Genomic_DNA"/>
</dbReference>
<evidence type="ECO:0000313" key="2">
    <source>
        <dbReference type="Proteomes" id="UP000774617"/>
    </source>
</evidence>
<protein>
    <submittedName>
        <fullName evidence="1">Uncharacterized protein</fullName>
    </submittedName>
</protein>
<proteinExistence type="predicted"/>
<organism evidence="1 2">
    <name type="scientific">Macrophomina phaseolina</name>
    <dbReference type="NCBI Taxonomy" id="35725"/>
    <lineage>
        <taxon>Eukaryota</taxon>
        <taxon>Fungi</taxon>
        <taxon>Dikarya</taxon>
        <taxon>Ascomycota</taxon>
        <taxon>Pezizomycotina</taxon>
        <taxon>Dothideomycetes</taxon>
        <taxon>Dothideomycetes incertae sedis</taxon>
        <taxon>Botryosphaeriales</taxon>
        <taxon>Botryosphaeriaceae</taxon>
        <taxon>Macrophomina</taxon>
    </lineage>
</organism>
<sequence length="132" mass="14884">MSIQTKSLGDWVDGVIHEIFFQPDDELAVKAFDTYLAPDLHVRINLSHLTFDGYKEVVTNTRRTNIMSKQTNDEILKWEDEDGTSGVVGHHSKFTLKDKVTGKDTGNTFLILTAVKEVDGKRMITEITEIAT</sequence>
<accession>A0ABQ8GKU9</accession>
<evidence type="ECO:0000313" key="1">
    <source>
        <dbReference type="EMBL" id="KAH7056033.1"/>
    </source>
</evidence>
<reference evidence="1 2" key="1">
    <citation type="journal article" date="2021" name="Nat. Commun.">
        <title>Genetic determinants of endophytism in the Arabidopsis root mycobiome.</title>
        <authorList>
            <person name="Mesny F."/>
            <person name="Miyauchi S."/>
            <person name="Thiergart T."/>
            <person name="Pickel B."/>
            <person name="Atanasova L."/>
            <person name="Karlsson M."/>
            <person name="Huettel B."/>
            <person name="Barry K.W."/>
            <person name="Haridas S."/>
            <person name="Chen C."/>
            <person name="Bauer D."/>
            <person name="Andreopoulos W."/>
            <person name="Pangilinan J."/>
            <person name="LaButti K."/>
            <person name="Riley R."/>
            <person name="Lipzen A."/>
            <person name="Clum A."/>
            <person name="Drula E."/>
            <person name="Henrissat B."/>
            <person name="Kohler A."/>
            <person name="Grigoriev I.V."/>
            <person name="Martin F.M."/>
            <person name="Hacquard S."/>
        </authorList>
    </citation>
    <scope>NUCLEOTIDE SEQUENCE [LARGE SCALE GENOMIC DNA]</scope>
    <source>
        <strain evidence="1 2">MPI-SDFR-AT-0080</strain>
    </source>
</reference>
<keyword evidence="2" id="KW-1185">Reference proteome</keyword>
<gene>
    <name evidence="1" type="ORF">B0J12DRAFT_726951</name>
</gene>